<evidence type="ECO:0000313" key="4">
    <source>
        <dbReference type="Proteomes" id="UP000635983"/>
    </source>
</evidence>
<keyword evidence="1" id="KW-0732">Signal</keyword>
<dbReference type="InterPro" id="IPR011051">
    <property type="entry name" value="RmlC_Cupin_sf"/>
</dbReference>
<reference evidence="3" key="1">
    <citation type="journal article" date="2014" name="Int. J. Syst. Evol. Microbiol.">
        <title>Complete genome sequence of Corynebacterium casei LMG S-19264T (=DSM 44701T), isolated from a smear-ripened cheese.</title>
        <authorList>
            <consortium name="US DOE Joint Genome Institute (JGI-PGF)"/>
            <person name="Walter F."/>
            <person name="Albersmeier A."/>
            <person name="Kalinowski J."/>
            <person name="Ruckert C."/>
        </authorList>
    </citation>
    <scope>NUCLEOTIDE SEQUENCE</scope>
    <source>
        <strain evidence="3">JCM 30078</strain>
    </source>
</reference>
<dbReference type="PANTHER" id="PTHR36448:SF2">
    <property type="entry name" value="CUPIN TYPE-1 DOMAIN-CONTAINING PROTEIN"/>
    <property type="match status" value="1"/>
</dbReference>
<gene>
    <name evidence="3" type="ORF">GCM10009304_25150</name>
</gene>
<dbReference type="InterPro" id="IPR006045">
    <property type="entry name" value="Cupin_1"/>
</dbReference>
<protein>
    <recommendedName>
        <fullName evidence="2">Cupin type-1 domain-containing protein</fullName>
    </recommendedName>
</protein>
<reference evidence="3" key="2">
    <citation type="submission" date="2020-09" db="EMBL/GenBank/DDBJ databases">
        <authorList>
            <person name="Sun Q."/>
            <person name="Ohkuma M."/>
        </authorList>
    </citation>
    <scope>NUCLEOTIDE SEQUENCE</scope>
    <source>
        <strain evidence="3">JCM 30078</strain>
    </source>
</reference>
<dbReference type="InterPro" id="IPR014710">
    <property type="entry name" value="RmlC-like_jellyroll"/>
</dbReference>
<dbReference type="PANTHER" id="PTHR36448">
    <property type="entry name" value="BLR7373 PROTEIN"/>
    <property type="match status" value="1"/>
</dbReference>
<dbReference type="Gene3D" id="2.60.120.10">
    <property type="entry name" value="Jelly Rolls"/>
    <property type="match status" value="1"/>
</dbReference>
<keyword evidence="4" id="KW-1185">Reference proteome</keyword>
<dbReference type="PIRSF" id="PIRSF019307">
    <property type="entry name" value="UCP019307"/>
    <property type="match status" value="1"/>
</dbReference>
<dbReference type="Proteomes" id="UP000635983">
    <property type="component" value="Unassembled WGS sequence"/>
</dbReference>
<dbReference type="CDD" id="cd02219">
    <property type="entry name" value="cupin_YjlB-like"/>
    <property type="match status" value="1"/>
</dbReference>
<feature type="domain" description="Cupin type-1" evidence="2">
    <location>
        <begin position="89"/>
        <end position="146"/>
    </location>
</feature>
<proteinExistence type="predicted"/>
<evidence type="ECO:0000313" key="3">
    <source>
        <dbReference type="EMBL" id="GGJ98188.1"/>
    </source>
</evidence>
<sequence>MSLDRRAFNAVLFALSLAPNVAALGAPARNEKPEQLRFKDDGKIPNSPYPTLVYRDLPLEGDKAAAFEKLFAANGWPPQWRYGIFTYHHYHPNAHEVLGVASGSARVMLGGESGQEVSIAAGDVLVLPAGTGHCCLESSDDFLVVGAYPEGQADYDTERADASVHAASLARIAQVAMPMADPVTGKDGALLAAWRTG</sequence>
<comment type="caution">
    <text evidence="3">The sequence shown here is derived from an EMBL/GenBank/DDBJ whole genome shotgun (WGS) entry which is preliminary data.</text>
</comment>
<dbReference type="AlphaFoldDB" id="A0A917PY08"/>
<dbReference type="RefSeq" id="WP_188983583.1">
    <property type="nucleotide sequence ID" value="NZ_BMPO01000005.1"/>
</dbReference>
<dbReference type="EMBL" id="BMPO01000005">
    <property type="protein sequence ID" value="GGJ98188.1"/>
    <property type="molecule type" value="Genomic_DNA"/>
</dbReference>
<feature type="signal peptide" evidence="1">
    <location>
        <begin position="1"/>
        <end position="22"/>
    </location>
</feature>
<dbReference type="InterPro" id="IPR047121">
    <property type="entry name" value="YjiB-like"/>
</dbReference>
<dbReference type="InterPro" id="IPR014500">
    <property type="entry name" value="UCP019307_cupin"/>
</dbReference>
<feature type="chain" id="PRO_5037885303" description="Cupin type-1 domain-containing protein" evidence="1">
    <location>
        <begin position="23"/>
        <end position="197"/>
    </location>
</feature>
<name>A0A917PY08_9PSED</name>
<dbReference type="Pfam" id="PF00190">
    <property type="entry name" value="Cupin_1"/>
    <property type="match status" value="1"/>
</dbReference>
<evidence type="ECO:0000259" key="2">
    <source>
        <dbReference type="Pfam" id="PF00190"/>
    </source>
</evidence>
<dbReference type="SUPFAM" id="SSF51182">
    <property type="entry name" value="RmlC-like cupins"/>
    <property type="match status" value="1"/>
</dbReference>
<organism evidence="3 4">
    <name type="scientific">Pseudomonas matsuisoli</name>
    <dbReference type="NCBI Taxonomy" id="1515666"/>
    <lineage>
        <taxon>Bacteria</taxon>
        <taxon>Pseudomonadati</taxon>
        <taxon>Pseudomonadota</taxon>
        <taxon>Gammaproteobacteria</taxon>
        <taxon>Pseudomonadales</taxon>
        <taxon>Pseudomonadaceae</taxon>
        <taxon>Pseudomonas</taxon>
    </lineage>
</organism>
<accession>A0A917PY08</accession>
<evidence type="ECO:0000256" key="1">
    <source>
        <dbReference type="SAM" id="SignalP"/>
    </source>
</evidence>